<reference evidence="1 2" key="1">
    <citation type="submission" date="2017-11" db="EMBL/GenBank/DDBJ databases">
        <title>De-novo sequencing of pomegranate (Punica granatum L.) genome.</title>
        <authorList>
            <person name="Akparov Z."/>
            <person name="Amiraslanov A."/>
            <person name="Hajiyeva S."/>
            <person name="Abbasov M."/>
            <person name="Kaur K."/>
            <person name="Hamwieh A."/>
            <person name="Solovyev V."/>
            <person name="Salamov A."/>
            <person name="Braich B."/>
            <person name="Kosarev P."/>
            <person name="Mahmoud A."/>
            <person name="Hajiyev E."/>
            <person name="Babayeva S."/>
            <person name="Izzatullayeva V."/>
            <person name="Mammadov A."/>
            <person name="Mammadov A."/>
            <person name="Sharifova S."/>
            <person name="Ojaghi J."/>
            <person name="Eynullazada K."/>
            <person name="Bayramov B."/>
            <person name="Abdulazimova A."/>
            <person name="Shahmuradov I."/>
        </authorList>
    </citation>
    <scope>NUCLEOTIDE SEQUENCE [LARGE SCALE GENOMIC DNA]</scope>
    <source>
        <strain evidence="2">cv. AG2017</strain>
        <tissue evidence="1">Leaf</tissue>
    </source>
</reference>
<keyword evidence="2" id="KW-1185">Reference proteome</keyword>
<sequence length="91" mass="10010">MDCKSTEKLEMEIQGSQVELGKATLCAWLFKARSSATTMEDRHSIADSANLEVSTLWFLVCNGLSARANNFLSHNIAYWAAIQKLTGSQIG</sequence>
<dbReference type="AlphaFoldDB" id="A0A2I0IRR5"/>
<dbReference type="Proteomes" id="UP000233551">
    <property type="component" value="Unassembled WGS sequence"/>
</dbReference>
<protein>
    <submittedName>
        <fullName evidence="1">Uncharacterized protein</fullName>
    </submittedName>
</protein>
<dbReference type="EMBL" id="PGOL01002599">
    <property type="protein sequence ID" value="PKI46688.1"/>
    <property type="molecule type" value="Genomic_DNA"/>
</dbReference>
<gene>
    <name evidence="1" type="ORF">CRG98_033030</name>
</gene>
<comment type="caution">
    <text evidence="1">The sequence shown here is derived from an EMBL/GenBank/DDBJ whole genome shotgun (WGS) entry which is preliminary data.</text>
</comment>
<evidence type="ECO:0000313" key="2">
    <source>
        <dbReference type="Proteomes" id="UP000233551"/>
    </source>
</evidence>
<evidence type="ECO:0000313" key="1">
    <source>
        <dbReference type="EMBL" id="PKI46688.1"/>
    </source>
</evidence>
<proteinExistence type="predicted"/>
<organism evidence="1 2">
    <name type="scientific">Punica granatum</name>
    <name type="common">Pomegranate</name>
    <dbReference type="NCBI Taxonomy" id="22663"/>
    <lineage>
        <taxon>Eukaryota</taxon>
        <taxon>Viridiplantae</taxon>
        <taxon>Streptophyta</taxon>
        <taxon>Embryophyta</taxon>
        <taxon>Tracheophyta</taxon>
        <taxon>Spermatophyta</taxon>
        <taxon>Magnoliopsida</taxon>
        <taxon>eudicotyledons</taxon>
        <taxon>Gunneridae</taxon>
        <taxon>Pentapetalae</taxon>
        <taxon>rosids</taxon>
        <taxon>malvids</taxon>
        <taxon>Myrtales</taxon>
        <taxon>Lythraceae</taxon>
        <taxon>Punica</taxon>
    </lineage>
</organism>
<accession>A0A2I0IRR5</accession>
<name>A0A2I0IRR5_PUNGR</name>